<keyword evidence="1" id="KW-0863">Zinc-finger</keyword>
<name>D4DAD4_TRIVH</name>
<feature type="compositionally biased region" description="Basic residues" evidence="2">
    <location>
        <begin position="554"/>
        <end position="566"/>
    </location>
</feature>
<evidence type="ECO:0000313" key="5">
    <source>
        <dbReference type="Proteomes" id="UP000008383"/>
    </source>
</evidence>
<dbReference type="AlphaFoldDB" id="D4DAD4"/>
<feature type="region of interest" description="Disordered" evidence="2">
    <location>
        <begin position="613"/>
        <end position="666"/>
    </location>
</feature>
<dbReference type="InterPro" id="IPR000571">
    <property type="entry name" value="Znf_CCCH"/>
</dbReference>
<feature type="compositionally biased region" description="Polar residues" evidence="2">
    <location>
        <begin position="655"/>
        <end position="666"/>
    </location>
</feature>
<evidence type="ECO:0000313" key="4">
    <source>
        <dbReference type="EMBL" id="EFE41195.1"/>
    </source>
</evidence>
<feature type="region of interest" description="Disordered" evidence="2">
    <location>
        <begin position="429"/>
        <end position="453"/>
    </location>
</feature>
<feature type="compositionally biased region" description="Polar residues" evidence="2">
    <location>
        <begin position="613"/>
        <end position="637"/>
    </location>
</feature>
<feature type="compositionally biased region" description="Polar residues" evidence="2">
    <location>
        <begin position="543"/>
        <end position="553"/>
    </location>
</feature>
<feature type="compositionally biased region" description="Basic and acidic residues" evidence="2">
    <location>
        <begin position="307"/>
        <end position="321"/>
    </location>
</feature>
<dbReference type="PROSITE" id="PS50103">
    <property type="entry name" value="ZF_C3H1"/>
    <property type="match status" value="1"/>
</dbReference>
<gene>
    <name evidence="4" type="ORF">TRV_04081</name>
</gene>
<feature type="domain" description="C3H1-type" evidence="3">
    <location>
        <begin position="244"/>
        <end position="273"/>
    </location>
</feature>
<feature type="region of interest" description="Disordered" evidence="2">
    <location>
        <begin position="195"/>
        <end position="244"/>
    </location>
</feature>
<evidence type="ECO:0000256" key="2">
    <source>
        <dbReference type="SAM" id="MobiDB-lite"/>
    </source>
</evidence>
<dbReference type="OrthoDB" id="5355510at2759"/>
<proteinExistence type="predicted"/>
<dbReference type="HOGENOM" id="CLU_465361_0_0_1"/>
<feature type="region of interest" description="Disordered" evidence="2">
    <location>
        <begin position="539"/>
        <end position="582"/>
    </location>
</feature>
<feature type="non-terminal residue" evidence="4">
    <location>
        <position position="1"/>
    </location>
</feature>
<evidence type="ECO:0000259" key="3">
    <source>
        <dbReference type="PROSITE" id="PS50103"/>
    </source>
</evidence>
<dbReference type="KEGG" id="tve:TRV_04081"/>
<comment type="caution">
    <text evidence="4">The sequence shown here is derived from an EMBL/GenBank/DDBJ whole genome shotgun (WGS) entry which is preliminary data.</text>
</comment>
<feature type="compositionally biased region" description="Low complexity" evidence="2">
    <location>
        <begin position="216"/>
        <end position="229"/>
    </location>
</feature>
<feature type="region of interest" description="Disordered" evidence="2">
    <location>
        <begin position="295"/>
        <end position="335"/>
    </location>
</feature>
<organism evidence="4 5">
    <name type="scientific">Trichophyton verrucosum (strain HKI 0517)</name>
    <dbReference type="NCBI Taxonomy" id="663202"/>
    <lineage>
        <taxon>Eukaryota</taxon>
        <taxon>Fungi</taxon>
        <taxon>Dikarya</taxon>
        <taxon>Ascomycota</taxon>
        <taxon>Pezizomycotina</taxon>
        <taxon>Eurotiomycetes</taxon>
        <taxon>Eurotiomycetidae</taxon>
        <taxon>Onygenales</taxon>
        <taxon>Arthrodermataceae</taxon>
        <taxon>Trichophyton</taxon>
    </lineage>
</organism>
<dbReference type="RefSeq" id="XP_003021813.1">
    <property type="nucleotide sequence ID" value="XM_003021767.1"/>
</dbReference>
<keyword evidence="1" id="KW-0479">Metal-binding</keyword>
<protein>
    <recommendedName>
        <fullName evidence="3">C3H1-type domain-containing protein</fullName>
    </recommendedName>
</protein>
<evidence type="ECO:0000256" key="1">
    <source>
        <dbReference type="PROSITE-ProRule" id="PRU00723"/>
    </source>
</evidence>
<keyword evidence="1" id="KW-0862">Zinc</keyword>
<dbReference type="GO" id="GO:0008270">
    <property type="term" value="F:zinc ion binding"/>
    <property type="evidence" value="ECO:0007669"/>
    <property type="project" value="UniProtKB-KW"/>
</dbReference>
<dbReference type="Proteomes" id="UP000008383">
    <property type="component" value="Unassembled WGS sequence"/>
</dbReference>
<feature type="compositionally biased region" description="Polar residues" evidence="2">
    <location>
        <begin position="200"/>
        <end position="214"/>
    </location>
</feature>
<sequence>APSPLFFLPASLFRVGFCPFTHTTQSHTHIHIHIYYPPSFSSLWCFFYSDIHLHCQQLEIDIPFLLLSLSRAASSYITLSLSLYLTKFGIPYTAQFIMTMPLRPLHFLSREDGTLTALVAVDELPHYVSIRGVPRTLSHSDTQGMTSLGTVKSRGQFYLIDSAIQHTSKSVGEKTNNPGRQVVTAAARGLEDFGQLAPAPQNSTADASAAQNPDWTPVTTGGTQTSTKHSSGHRHGKGGQNGNSAKKEYCSFWLRHGECDYQQQGCIFKHEMPTDKPTLDKLGLRDIPRWYREKHGVKGLGGAGGRNRHEGNGRNWRTENHHHSHHHLPAAAANPADRRDVNGHRVMTTETQVERPRATPTPPQQPNLSVLPHGHPTMYNNIPGTIHGPPMGLSAPVGLNMNMPANNPPLEGPKFPNRCDLISVDDFRKTPTPDHTVQDGAKPSLGNFPGNGNKSHVKIDLMDQPFPTGPGLLPTVPATSSNNVQGQNTVSHNNNLMLSHSYAPASLPLPGSTSLWTITGNEGDNWNLLPLTPFLPVAGAPPVNQQSNGQGTQIKKKPQRSRRLYQRRPSVDGNDGTDEEKNLRATNILPINTAITNLDFKGPASRAISPCFSSHPQSGSYASSPCSPRSGLTTNRFPDNFEFRGNGNHRYGSRGSPNSTQSTQTNRGINYDLFDLGLNNPITITAKHI</sequence>
<reference evidence="5" key="1">
    <citation type="journal article" date="2011" name="Genome Biol.">
        <title>Comparative and functional genomics provide insights into the pathogenicity of dermatophytic fungi.</title>
        <authorList>
            <person name="Burmester A."/>
            <person name="Shelest E."/>
            <person name="Gloeckner G."/>
            <person name="Heddergott C."/>
            <person name="Schindler S."/>
            <person name="Staib P."/>
            <person name="Heidel A."/>
            <person name="Felder M."/>
            <person name="Petzold A."/>
            <person name="Szafranski K."/>
            <person name="Feuermann M."/>
            <person name="Pedruzzi I."/>
            <person name="Priebe S."/>
            <person name="Groth M."/>
            <person name="Winkler R."/>
            <person name="Li W."/>
            <person name="Kniemeyer O."/>
            <person name="Schroeckh V."/>
            <person name="Hertweck C."/>
            <person name="Hube B."/>
            <person name="White T.C."/>
            <person name="Platzer M."/>
            <person name="Guthke R."/>
            <person name="Heitman J."/>
            <person name="Woestemeyer J."/>
            <person name="Zipfel P.F."/>
            <person name="Monod M."/>
            <person name="Brakhage A.A."/>
        </authorList>
    </citation>
    <scope>NUCLEOTIDE SEQUENCE [LARGE SCALE GENOMIC DNA]</scope>
    <source>
        <strain evidence="5">HKI 0517</strain>
    </source>
</reference>
<feature type="region of interest" description="Disordered" evidence="2">
    <location>
        <begin position="350"/>
        <end position="369"/>
    </location>
</feature>
<feature type="zinc finger region" description="C3H1-type" evidence="1">
    <location>
        <begin position="244"/>
        <end position="273"/>
    </location>
</feature>
<dbReference type="EMBL" id="ACYE01000207">
    <property type="protein sequence ID" value="EFE41195.1"/>
    <property type="molecule type" value="Genomic_DNA"/>
</dbReference>
<keyword evidence="5" id="KW-1185">Reference proteome</keyword>
<dbReference type="GeneID" id="9578691"/>
<accession>D4DAD4</accession>